<evidence type="ECO:0000313" key="3">
    <source>
        <dbReference type="Proteomes" id="UP000036196"/>
    </source>
</evidence>
<dbReference type="AlphaFoldDB" id="A0A0J5L6G8"/>
<dbReference type="GO" id="GO:1990189">
    <property type="term" value="F:protein N-terminal-serine acetyltransferase activity"/>
    <property type="evidence" value="ECO:0007669"/>
    <property type="project" value="TreeGrafter"/>
</dbReference>
<dbReference type="Proteomes" id="UP000036196">
    <property type="component" value="Unassembled WGS sequence"/>
</dbReference>
<dbReference type="FunFam" id="3.40.630.30:FF:000047">
    <property type="entry name" value="Acetyltransferase, GNAT family"/>
    <property type="match status" value="1"/>
</dbReference>
<dbReference type="eggNOG" id="COG1670">
    <property type="taxonomic scope" value="Bacteria"/>
</dbReference>
<dbReference type="InterPro" id="IPR051908">
    <property type="entry name" value="Ribosomal_N-acetyltransferase"/>
</dbReference>
<evidence type="ECO:0000313" key="2">
    <source>
        <dbReference type="EMBL" id="KMK14365.1"/>
    </source>
</evidence>
<dbReference type="Pfam" id="PF13302">
    <property type="entry name" value="Acetyltransf_3"/>
    <property type="match status" value="1"/>
</dbReference>
<keyword evidence="3" id="KW-1185">Reference proteome</keyword>
<dbReference type="EMBL" id="LDZF01000007">
    <property type="protein sequence ID" value="KMK14365.1"/>
    <property type="molecule type" value="Genomic_DNA"/>
</dbReference>
<sequence>MSEVNPFGQPVGPLLPDWQPLPRPQRIILEGQRCRLEPLSSKHALALFQAYQLAADSRGWTWLPREADTRPETYLAWVKSVEALEDPVHYAVIDLQTQRPVGSLSLMRIDPANGVIEVGYVHFSPLMSGTALSTEAHWLLMRYAFDMLGYRRYEWKCDALNEPSRRAALRLGFQYEGRFRQAVVVKGRSRDTDWFSIIDGEWPQVDSAMRKWLAVDNFDSDGKQRTTLESWREQAR</sequence>
<dbReference type="Gene3D" id="3.40.630.30">
    <property type="match status" value="1"/>
</dbReference>
<dbReference type="InterPro" id="IPR016181">
    <property type="entry name" value="Acyl_CoA_acyltransferase"/>
</dbReference>
<gene>
    <name evidence="2" type="ORF">ABW06_08515</name>
</gene>
<dbReference type="PATRIC" id="fig|61647.15.peg.5009"/>
<reference evidence="2 3" key="1">
    <citation type="submission" date="2015-05" db="EMBL/GenBank/DDBJ databases">
        <title>Genome sequences of Pluralibacter gergoviae.</title>
        <authorList>
            <person name="Greninger A.L."/>
            <person name="Miller S."/>
        </authorList>
    </citation>
    <scope>NUCLEOTIDE SEQUENCE [LARGE SCALE GENOMIC DNA]</scope>
    <source>
        <strain evidence="2 3">JS81F13</strain>
    </source>
</reference>
<dbReference type="GO" id="GO:0008999">
    <property type="term" value="F:protein-N-terminal-alanine acetyltransferase activity"/>
    <property type="evidence" value="ECO:0007669"/>
    <property type="project" value="TreeGrafter"/>
</dbReference>
<dbReference type="STRING" id="61647.LG71_22975"/>
<feature type="domain" description="N-acetyltransferase" evidence="1">
    <location>
        <begin position="49"/>
        <end position="191"/>
    </location>
</feature>
<proteinExistence type="predicted"/>
<dbReference type="SUPFAM" id="SSF55729">
    <property type="entry name" value="Acyl-CoA N-acyltransferases (Nat)"/>
    <property type="match status" value="1"/>
</dbReference>
<accession>A0A0J5L6G8</accession>
<protein>
    <submittedName>
        <fullName evidence="2">GNAT family acetyltransferase</fullName>
    </submittedName>
</protein>
<dbReference type="PANTHER" id="PTHR43441:SF2">
    <property type="entry name" value="FAMILY ACETYLTRANSFERASE, PUTATIVE (AFU_ORTHOLOGUE AFUA_7G00850)-RELATED"/>
    <property type="match status" value="1"/>
</dbReference>
<dbReference type="PANTHER" id="PTHR43441">
    <property type="entry name" value="RIBOSOMAL-PROTEIN-SERINE ACETYLTRANSFERASE"/>
    <property type="match status" value="1"/>
</dbReference>
<dbReference type="InterPro" id="IPR000182">
    <property type="entry name" value="GNAT_dom"/>
</dbReference>
<name>A0A0J5L6G8_PLUGE</name>
<comment type="caution">
    <text evidence="2">The sequence shown here is derived from an EMBL/GenBank/DDBJ whole genome shotgun (WGS) entry which is preliminary data.</text>
</comment>
<evidence type="ECO:0000259" key="1">
    <source>
        <dbReference type="PROSITE" id="PS51186"/>
    </source>
</evidence>
<organism evidence="2 3">
    <name type="scientific">Pluralibacter gergoviae</name>
    <name type="common">Enterobacter gergoviae</name>
    <dbReference type="NCBI Taxonomy" id="61647"/>
    <lineage>
        <taxon>Bacteria</taxon>
        <taxon>Pseudomonadati</taxon>
        <taxon>Pseudomonadota</taxon>
        <taxon>Gammaproteobacteria</taxon>
        <taxon>Enterobacterales</taxon>
        <taxon>Enterobacteriaceae</taxon>
        <taxon>Pluralibacter</taxon>
    </lineage>
</organism>
<keyword evidence="2" id="KW-0808">Transferase</keyword>
<dbReference type="RefSeq" id="WP_048278677.1">
    <property type="nucleotide sequence ID" value="NZ_LDZF01000007.1"/>
</dbReference>
<dbReference type="PROSITE" id="PS51186">
    <property type="entry name" value="GNAT"/>
    <property type="match status" value="1"/>
</dbReference>